<keyword evidence="5 6" id="KW-0472">Membrane</keyword>
<dbReference type="EMBL" id="REBZ01000007">
    <property type="protein sequence ID" value="TVP89000.1"/>
    <property type="molecule type" value="Genomic_DNA"/>
</dbReference>
<gene>
    <name evidence="7" type="ORF">EA344_00085</name>
</gene>
<reference evidence="7" key="1">
    <citation type="submission" date="2018-10" db="EMBL/GenBank/DDBJ databases">
        <title>Metagenomes of soda lake microbial mats from the interior of British Columbia, Canada.</title>
        <authorList>
            <person name="Zorz J.K."/>
            <person name="Sharp C."/>
            <person name="Kleiner M."/>
            <person name="Dong X."/>
            <person name="Strous M."/>
        </authorList>
    </citation>
    <scope>NUCLEOTIDE SEQUENCE</scope>
    <source>
        <strain evidence="7">LCM1.Bin51</strain>
    </source>
</reference>
<feature type="transmembrane region" description="Helical" evidence="6">
    <location>
        <begin position="27"/>
        <end position="45"/>
    </location>
</feature>
<evidence type="ECO:0000256" key="6">
    <source>
        <dbReference type="SAM" id="Phobius"/>
    </source>
</evidence>
<dbReference type="AlphaFoldDB" id="A0A651DLW0"/>
<dbReference type="PANTHER" id="PTHR21659:SF42">
    <property type="entry name" value="UPF0057 MEMBRANE PROTEIN ZK632.10-RELATED"/>
    <property type="match status" value="1"/>
</dbReference>
<evidence type="ECO:0000256" key="5">
    <source>
        <dbReference type="ARBA" id="ARBA00023136"/>
    </source>
</evidence>
<organism evidence="7">
    <name type="scientific">Alkalicoccus sp</name>
    <dbReference type="NCBI Taxonomy" id="2005376"/>
    <lineage>
        <taxon>Bacteria</taxon>
        <taxon>Bacillati</taxon>
        <taxon>Bacillota</taxon>
        <taxon>Bacilli</taxon>
        <taxon>Bacillales</taxon>
        <taxon>Bacillaceae</taxon>
        <taxon>Alkalicoccus</taxon>
    </lineage>
</organism>
<name>A0A651DLW0_9BACI</name>
<comment type="similarity">
    <text evidence="2">Belongs to the UPF0057 (PMP3) family.</text>
</comment>
<evidence type="ECO:0000256" key="1">
    <source>
        <dbReference type="ARBA" id="ARBA00004370"/>
    </source>
</evidence>
<dbReference type="Pfam" id="PF01679">
    <property type="entry name" value="Pmp3"/>
    <property type="match status" value="1"/>
</dbReference>
<keyword evidence="4 6" id="KW-1133">Transmembrane helix</keyword>
<dbReference type="GO" id="GO:0016020">
    <property type="term" value="C:membrane"/>
    <property type="evidence" value="ECO:0007669"/>
    <property type="project" value="UniProtKB-SubCell"/>
</dbReference>
<dbReference type="PANTHER" id="PTHR21659">
    <property type="entry name" value="HYDROPHOBIC PROTEIN RCI2 LOW TEMPERATURE AND SALT RESPONSIVE PROTEIN LTI6 -RELATED"/>
    <property type="match status" value="1"/>
</dbReference>
<dbReference type="InterPro" id="IPR000612">
    <property type="entry name" value="PMP3"/>
</dbReference>
<comment type="subcellular location">
    <subcellularLocation>
        <location evidence="1">Membrane</location>
    </subcellularLocation>
</comment>
<evidence type="ECO:0000256" key="4">
    <source>
        <dbReference type="ARBA" id="ARBA00022989"/>
    </source>
</evidence>
<evidence type="ECO:0000256" key="2">
    <source>
        <dbReference type="ARBA" id="ARBA00009530"/>
    </source>
</evidence>
<protein>
    <submittedName>
        <fullName evidence="7">YqaE/Pmp3 family membrane protein</fullName>
    </submittedName>
</protein>
<sequence length="61" mass="6937">MMWLLAILLPPVAVLIAGKPFQALINLILTLIFYVPGVIHAILVVKDMKDDARMEKYMKQK</sequence>
<comment type="caution">
    <text evidence="7">The sequence shown here is derived from an EMBL/GenBank/DDBJ whole genome shotgun (WGS) entry which is preliminary data.</text>
</comment>
<proteinExistence type="inferred from homology"/>
<dbReference type="PROSITE" id="PS01309">
    <property type="entry name" value="UPF0057"/>
    <property type="match status" value="1"/>
</dbReference>
<evidence type="ECO:0000256" key="3">
    <source>
        <dbReference type="ARBA" id="ARBA00022692"/>
    </source>
</evidence>
<evidence type="ECO:0000313" key="7">
    <source>
        <dbReference type="EMBL" id="TVP89000.1"/>
    </source>
</evidence>
<keyword evidence="3 6" id="KW-0812">Transmembrane</keyword>
<accession>A0A651DLW0</accession>